<evidence type="ECO:0000313" key="2">
    <source>
        <dbReference type="EMBL" id="RPB19651.1"/>
    </source>
</evidence>
<organism evidence="2 3">
    <name type="scientific">Terfezia boudieri ATCC MYA-4762</name>
    <dbReference type="NCBI Taxonomy" id="1051890"/>
    <lineage>
        <taxon>Eukaryota</taxon>
        <taxon>Fungi</taxon>
        <taxon>Dikarya</taxon>
        <taxon>Ascomycota</taxon>
        <taxon>Pezizomycotina</taxon>
        <taxon>Pezizomycetes</taxon>
        <taxon>Pezizales</taxon>
        <taxon>Pezizaceae</taxon>
        <taxon>Terfezia</taxon>
    </lineage>
</organism>
<dbReference type="InParanoid" id="A0A3N4LG38"/>
<sequence>MSNCPETLSTLRITSPAMPNSPESPSNLPHGVDPQLAECRRILIDNQQFLQSTCKAILQAITAIRTTPGACRLTFKHWTLQYAVLKSHHSHYVDLLAQIAIEIYGDDLDGKVKERVYTCKGRRTLGQPSVDRHELRETLLMKARAEDLKDLLIAEMRHQQLEVHYIGDELEIMKDWLTDFPELRF</sequence>
<feature type="compositionally biased region" description="Polar residues" evidence="1">
    <location>
        <begin position="1"/>
        <end position="27"/>
    </location>
</feature>
<reference evidence="2 3" key="1">
    <citation type="journal article" date="2018" name="Nat. Ecol. Evol.">
        <title>Pezizomycetes genomes reveal the molecular basis of ectomycorrhizal truffle lifestyle.</title>
        <authorList>
            <person name="Murat C."/>
            <person name="Payen T."/>
            <person name="Noel B."/>
            <person name="Kuo A."/>
            <person name="Morin E."/>
            <person name="Chen J."/>
            <person name="Kohler A."/>
            <person name="Krizsan K."/>
            <person name="Balestrini R."/>
            <person name="Da Silva C."/>
            <person name="Montanini B."/>
            <person name="Hainaut M."/>
            <person name="Levati E."/>
            <person name="Barry K.W."/>
            <person name="Belfiori B."/>
            <person name="Cichocki N."/>
            <person name="Clum A."/>
            <person name="Dockter R.B."/>
            <person name="Fauchery L."/>
            <person name="Guy J."/>
            <person name="Iotti M."/>
            <person name="Le Tacon F."/>
            <person name="Lindquist E.A."/>
            <person name="Lipzen A."/>
            <person name="Malagnac F."/>
            <person name="Mello A."/>
            <person name="Molinier V."/>
            <person name="Miyauchi S."/>
            <person name="Poulain J."/>
            <person name="Riccioni C."/>
            <person name="Rubini A."/>
            <person name="Sitrit Y."/>
            <person name="Splivallo R."/>
            <person name="Traeger S."/>
            <person name="Wang M."/>
            <person name="Zifcakova L."/>
            <person name="Wipf D."/>
            <person name="Zambonelli A."/>
            <person name="Paolocci F."/>
            <person name="Nowrousian M."/>
            <person name="Ottonello S."/>
            <person name="Baldrian P."/>
            <person name="Spatafora J.W."/>
            <person name="Henrissat B."/>
            <person name="Nagy L.G."/>
            <person name="Aury J.M."/>
            <person name="Wincker P."/>
            <person name="Grigoriev I.V."/>
            <person name="Bonfante P."/>
            <person name="Martin F.M."/>
        </authorList>
    </citation>
    <scope>NUCLEOTIDE SEQUENCE [LARGE SCALE GENOMIC DNA]</scope>
    <source>
        <strain evidence="2 3">ATCC MYA-4762</strain>
    </source>
</reference>
<evidence type="ECO:0000256" key="1">
    <source>
        <dbReference type="SAM" id="MobiDB-lite"/>
    </source>
</evidence>
<keyword evidence="3" id="KW-1185">Reference proteome</keyword>
<dbReference type="EMBL" id="ML121586">
    <property type="protein sequence ID" value="RPB19651.1"/>
    <property type="molecule type" value="Genomic_DNA"/>
</dbReference>
<proteinExistence type="predicted"/>
<dbReference type="OrthoDB" id="10297845at2759"/>
<evidence type="ECO:0000313" key="3">
    <source>
        <dbReference type="Proteomes" id="UP000267821"/>
    </source>
</evidence>
<protein>
    <submittedName>
        <fullName evidence="2">Uncharacterized protein</fullName>
    </submittedName>
</protein>
<accession>A0A3N4LG38</accession>
<gene>
    <name evidence="2" type="ORF">L211DRAFT_897382</name>
</gene>
<name>A0A3N4LG38_9PEZI</name>
<feature type="region of interest" description="Disordered" evidence="1">
    <location>
        <begin position="1"/>
        <end position="31"/>
    </location>
</feature>
<dbReference type="Proteomes" id="UP000267821">
    <property type="component" value="Unassembled WGS sequence"/>
</dbReference>
<dbReference type="AlphaFoldDB" id="A0A3N4LG38"/>